<dbReference type="InterPro" id="IPR046357">
    <property type="entry name" value="PPIase_dom_sf"/>
</dbReference>
<dbReference type="eggNOG" id="KOG0549">
    <property type="taxonomic scope" value="Eukaryota"/>
</dbReference>
<evidence type="ECO:0000259" key="4">
    <source>
        <dbReference type="PROSITE" id="PS50059"/>
    </source>
</evidence>
<evidence type="ECO:0000256" key="3">
    <source>
        <dbReference type="SAM" id="Phobius"/>
    </source>
</evidence>
<feature type="transmembrane region" description="Helical" evidence="3">
    <location>
        <begin position="83"/>
        <end position="104"/>
    </location>
</feature>
<dbReference type="Pfam" id="PF00254">
    <property type="entry name" value="FKBP_C"/>
    <property type="match status" value="2"/>
</dbReference>
<dbReference type="PROSITE" id="PS50059">
    <property type="entry name" value="FKBP_PPIASE"/>
    <property type="match status" value="2"/>
</dbReference>
<dbReference type="STRING" id="1561998.A0A1I7TAD8"/>
<keyword evidence="3" id="KW-0812">Transmembrane</keyword>
<accession>A0A1I7TAD8</accession>
<dbReference type="SUPFAM" id="SSF54534">
    <property type="entry name" value="FKBP-like"/>
    <property type="match status" value="2"/>
</dbReference>
<feature type="transmembrane region" description="Helical" evidence="3">
    <location>
        <begin position="50"/>
        <end position="71"/>
    </location>
</feature>
<sequence length="542" mass="61849">MTFNERAFSVTLTGLLASIFIVILNFRLLWRFQNSPLRTKPEYHLFKIRFIIDILYSFTVSIYYTSLIVSYLNPFILFHYKTLFIGTLLSSNVVSTRFILGAFISTERLIAVFFPVKFHNNRRKLSIFLFSGLVVLWGMFEDVMYFWVCRIAPFEKPCSILACTWNDCFLQYWTGTKLVIGAFTCSSSLILFLKLLFLKRSMRLNSDLTRVCFSLRFQLIPLLQTNYLCIGDALLTLLFDFSPFLITLIFKTQLLSADVSFPLFSDEVTSRLQIYGPYNATAKSVSCLVDAVIATFILNQKTSKPIQIRSDDDGLEVTITKAIDAAECEIKSAGGDVVDQYYKLTDENGAEIGSNFGKKPYTFTLGRNQVIPGMDRAMRGMCIGEIRKVVIPPKLGFAKDASGQPLYYTVQLVNLFRANPGERWVTEEGIQIEQTHKIEAEKCRKAEQGDKIYQQYVLRLEDNTLVDSSYSRNAPFVFRLRNREVIDGMDIAMNGMCEGERRRVVIPSEYGYGAQGSPPEIPGGARLFFEIVLEKLVKRDEL</sequence>
<reference evidence="6" key="1">
    <citation type="submission" date="2016-11" db="UniProtKB">
        <authorList>
            <consortium name="WormBaseParasite"/>
        </authorList>
    </citation>
    <scope>IDENTIFICATION</scope>
</reference>
<evidence type="ECO:0000256" key="2">
    <source>
        <dbReference type="PROSITE-ProRule" id="PRU00277"/>
    </source>
</evidence>
<dbReference type="PANTHER" id="PTHR46046">
    <property type="entry name" value="PEPTIDYLPROLYL ISOMERASE"/>
    <property type="match status" value="1"/>
</dbReference>
<dbReference type="Pfam" id="PF10316">
    <property type="entry name" value="7TM_GPCR_Srbc"/>
    <property type="match status" value="1"/>
</dbReference>
<feature type="transmembrane region" description="Helical" evidence="3">
    <location>
        <begin position="219"/>
        <end position="239"/>
    </location>
</feature>
<keyword evidence="5" id="KW-1185">Reference proteome</keyword>
<name>A0A1I7TAD8_9PELO</name>
<keyword evidence="2" id="KW-0697">Rotamase</keyword>
<dbReference type="GO" id="GO:0003755">
    <property type="term" value="F:peptidyl-prolyl cis-trans isomerase activity"/>
    <property type="evidence" value="ECO:0007669"/>
    <property type="project" value="UniProtKB-KW"/>
</dbReference>
<dbReference type="PANTHER" id="PTHR46046:SF4">
    <property type="entry name" value="PEPTIDYLPROLYL ISOMERASE"/>
    <property type="match status" value="1"/>
</dbReference>
<dbReference type="Proteomes" id="UP000095282">
    <property type="component" value="Unplaced"/>
</dbReference>
<dbReference type="GO" id="GO:0005783">
    <property type="term" value="C:endoplasmic reticulum"/>
    <property type="evidence" value="ECO:0007669"/>
    <property type="project" value="TreeGrafter"/>
</dbReference>
<keyword evidence="3" id="KW-0472">Membrane</keyword>
<dbReference type="InterPro" id="IPR019420">
    <property type="entry name" value="7TM_GPCR_serpentine_rcpt_Srbc"/>
</dbReference>
<proteinExistence type="predicted"/>
<keyword evidence="2" id="KW-0413">Isomerase</keyword>
<dbReference type="Gene3D" id="3.10.50.40">
    <property type="match status" value="2"/>
</dbReference>
<organism evidence="5 6">
    <name type="scientific">Caenorhabditis tropicalis</name>
    <dbReference type="NCBI Taxonomy" id="1561998"/>
    <lineage>
        <taxon>Eukaryota</taxon>
        <taxon>Metazoa</taxon>
        <taxon>Ecdysozoa</taxon>
        <taxon>Nematoda</taxon>
        <taxon>Chromadorea</taxon>
        <taxon>Rhabditida</taxon>
        <taxon>Rhabditina</taxon>
        <taxon>Rhabditomorpha</taxon>
        <taxon>Rhabditoidea</taxon>
        <taxon>Rhabditidae</taxon>
        <taxon>Peloderinae</taxon>
        <taxon>Caenorhabditis</taxon>
    </lineage>
</organism>
<dbReference type="AlphaFoldDB" id="A0A1I7TAD8"/>
<dbReference type="EC" id="5.2.1.8" evidence="2"/>
<evidence type="ECO:0000256" key="1">
    <source>
        <dbReference type="ARBA" id="ARBA00022737"/>
    </source>
</evidence>
<keyword evidence="3" id="KW-1133">Transmembrane helix</keyword>
<evidence type="ECO:0000313" key="6">
    <source>
        <dbReference type="WBParaSite" id="Csp11.Scaffold564.g3997.t1"/>
    </source>
</evidence>
<protein>
    <recommendedName>
        <fullName evidence="2">peptidylprolyl isomerase</fullName>
        <ecNumber evidence="2">5.2.1.8</ecNumber>
    </recommendedName>
</protein>
<feature type="transmembrane region" description="Helical" evidence="3">
    <location>
        <begin position="6"/>
        <end position="30"/>
    </location>
</feature>
<dbReference type="InterPro" id="IPR001179">
    <property type="entry name" value="PPIase_FKBP_dom"/>
</dbReference>
<feature type="transmembrane region" description="Helical" evidence="3">
    <location>
        <begin position="178"/>
        <end position="198"/>
    </location>
</feature>
<dbReference type="WBParaSite" id="Csp11.Scaffold564.g3997.t1">
    <property type="protein sequence ID" value="Csp11.Scaffold564.g3997.t1"/>
    <property type="gene ID" value="Csp11.Scaffold564.g3997"/>
</dbReference>
<evidence type="ECO:0000313" key="5">
    <source>
        <dbReference type="Proteomes" id="UP000095282"/>
    </source>
</evidence>
<feature type="domain" description="PPIase FKBP-type" evidence="4">
    <location>
        <begin position="335"/>
        <end position="416"/>
    </location>
</feature>
<dbReference type="InterPro" id="IPR051989">
    <property type="entry name" value="FKBP-like_isomerase"/>
</dbReference>
<comment type="catalytic activity">
    <reaction evidence="2">
        <text>[protein]-peptidylproline (omega=180) = [protein]-peptidylproline (omega=0)</text>
        <dbReference type="Rhea" id="RHEA:16237"/>
        <dbReference type="Rhea" id="RHEA-COMP:10747"/>
        <dbReference type="Rhea" id="RHEA-COMP:10748"/>
        <dbReference type="ChEBI" id="CHEBI:83833"/>
        <dbReference type="ChEBI" id="CHEBI:83834"/>
        <dbReference type="EC" id="5.2.1.8"/>
    </reaction>
</comment>
<feature type="domain" description="PPIase FKBP-type" evidence="4">
    <location>
        <begin position="449"/>
        <end position="537"/>
    </location>
</feature>
<keyword evidence="1" id="KW-0677">Repeat</keyword>
<feature type="transmembrane region" description="Helical" evidence="3">
    <location>
        <begin position="125"/>
        <end position="147"/>
    </location>
</feature>